<protein>
    <submittedName>
        <fullName evidence="2">Uncharacterized protein</fullName>
    </submittedName>
</protein>
<proteinExistence type="predicted"/>
<evidence type="ECO:0000313" key="2">
    <source>
        <dbReference type="EMBL" id="KAL2916345.1"/>
    </source>
</evidence>
<evidence type="ECO:0000313" key="3">
    <source>
        <dbReference type="Proteomes" id="UP001527925"/>
    </source>
</evidence>
<name>A0ABR4N9X5_9FUNG</name>
<feature type="compositionally biased region" description="Low complexity" evidence="1">
    <location>
        <begin position="102"/>
        <end position="130"/>
    </location>
</feature>
<dbReference type="EMBL" id="JADGIZ020000017">
    <property type="protein sequence ID" value="KAL2916345.1"/>
    <property type="molecule type" value="Genomic_DNA"/>
</dbReference>
<dbReference type="Proteomes" id="UP001527925">
    <property type="component" value="Unassembled WGS sequence"/>
</dbReference>
<keyword evidence="3" id="KW-1185">Reference proteome</keyword>
<sequence>MSLDVPTSKPDDTTMGLGDSVAVGSAADEVAVSVADAALAADAVADAAPAAVACSVEASDESVDAIRGSFEIDEMHSHSPCKPRRTLSRKSWPRVAHRETRLSFLSRSQQRSKAKTPTAPTGSASPAAATRVPAEHNINPLLVTNRELPSSSAQSASVVIEHDSDLELGQDAYDDDYDDQTRANVQAAAKALEQAFMQAVPQIVATADTQAVPQAA</sequence>
<feature type="region of interest" description="Disordered" evidence="1">
    <location>
        <begin position="99"/>
        <end position="132"/>
    </location>
</feature>
<reference evidence="2 3" key="1">
    <citation type="submission" date="2023-09" db="EMBL/GenBank/DDBJ databases">
        <title>Pangenome analysis of Batrachochytrium dendrobatidis and related Chytrids.</title>
        <authorList>
            <person name="Yacoub M.N."/>
            <person name="Stajich J.E."/>
            <person name="James T.Y."/>
        </authorList>
    </citation>
    <scope>NUCLEOTIDE SEQUENCE [LARGE SCALE GENOMIC DNA]</scope>
    <source>
        <strain evidence="2 3">JEL0888</strain>
    </source>
</reference>
<comment type="caution">
    <text evidence="2">The sequence shown here is derived from an EMBL/GenBank/DDBJ whole genome shotgun (WGS) entry which is preliminary data.</text>
</comment>
<evidence type="ECO:0000256" key="1">
    <source>
        <dbReference type="SAM" id="MobiDB-lite"/>
    </source>
</evidence>
<accession>A0ABR4N9X5</accession>
<gene>
    <name evidence="2" type="ORF">HK105_204101</name>
</gene>
<organism evidence="2 3">
    <name type="scientific">Polyrhizophydium stewartii</name>
    <dbReference type="NCBI Taxonomy" id="2732419"/>
    <lineage>
        <taxon>Eukaryota</taxon>
        <taxon>Fungi</taxon>
        <taxon>Fungi incertae sedis</taxon>
        <taxon>Chytridiomycota</taxon>
        <taxon>Chytridiomycota incertae sedis</taxon>
        <taxon>Chytridiomycetes</taxon>
        <taxon>Rhizophydiales</taxon>
        <taxon>Rhizophydiales incertae sedis</taxon>
        <taxon>Polyrhizophydium</taxon>
    </lineage>
</organism>